<gene>
    <name evidence="3" type="ORF">Tci_696302</name>
</gene>
<accession>A0A699L3U3</accession>
<name>A0A699L3U3_TANCI</name>
<evidence type="ECO:0000313" key="3">
    <source>
        <dbReference type="EMBL" id="GFB24331.1"/>
    </source>
</evidence>
<dbReference type="PANTHER" id="PTHR37610">
    <property type="entry name" value="CCHC-TYPE DOMAIN-CONTAINING PROTEIN"/>
    <property type="match status" value="1"/>
</dbReference>
<feature type="region of interest" description="Disordered" evidence="1">
    <location>
        <begin position="16"/>
        <end position="36"/>
    </location>
</feature>
<evidence type="ECO:0000259" key="2">
    <source>
        <dbReference type="Pfam" id="PF14244"/>
    </source>
</evidence>
<dbReference type="EMBL" id="BKCJ010583658">
    <property type="protein sequence ID" value="GFB24331.1"/>
    <property type="molecule type" value="Genomic_DNA"/>
</dbReference>
<dbReference type="AlphaFoldDB" id="A0A699L3U3"/>
<protein>
    <recommendedName>
        <fullName evidence="2">Retrotransposon Copia-like N-terminal domain-containing protein</fullName>
    </recommendedName>
</protein>
<organism evidence="3">
    <name type="scientific">Tanacetum cinerariifolium</name>
    <name type="common">Dalmatian daisy</name>
    <name type="synonym">Chrysanthemum cinerariifolium</name>
    <dbReference type="NCBI Taxonomy" id="118510"/>
    <lineage>
        <taxon>Eukaryota</taxon>
        <taxon>Viridiplantae</taxon>
        <taxon>Streptophyta</taxon>
        <taxon>Embryophyta</taxon>
        <taxon>Tracheophyta</taxon>
        <taxon>Spermatophyta</taxon>
        <taxon>Magnoliopsida</taxon>
        <taxon>eudicotyledons</taxon>
        <taxon>Gunneridae</taxon>
        <taxon>Pentapetalae</taxon>
        <taxon>asterids</taxon>
        <taxon>campanulids</taxon>
        <taxon>Asterales</taxon>
        <taxon>Asteraceae</taxon>
        <taxon>Asteroideae</taxon>
        <taxon>Anthemideae</taxon>
        <taxon>Anthemidinae</taxon>
        <taxon>Tanacetum</taxon>
    </lineage>
</organism>
<proteinExistence type="predicted"/>
<evidence type="ECO:0000256" key="1">
    <source>
        <dbReference type="SAM" id="MobiDB-lite"/>
    </source>
</evidence>
<feature type="domain" description="Retrotransposon Copia-like N-terminal" evidence="2">
    <location>
        <begin position="27"/>
        <end position="72"/>
    </location>
</feature>
<dbReference type="InterPro" id="IPR029472">
    <property type="entry name" value="Copia-like_N"/>
</dbReference>
<comment type="caution">
    <text evidence="3">The sequence shown here is derived from an EMBL/GenBank/DDBJ whole genome shotgun (WGS) entry which is preliminary data.</text>
</comment>
<reference evidence="3" key="1">
    <citation type="journal article" date="2019" name="Sci. Rep.">
        <title>Draft genome of Tanacetum cinerariifolium, the natural source of mosquito coil.</title>
        <authorList>
            <person name="Yamashiro T."/>
            <person name="Shiraishi A."/>
            <person name="Satake H."/>
            <person name="Nakayama K."/>
        </authorList>
    </citation>
    <scope>NUCLEOTIDE SEQUENCE</scope>
</reference>
<feature type="compositionally biased region" description="Polar residues" evidence="1">
    <location>
        <begin position="27"/>
        <end position="36"/>
    </location>
</feature>
<dbReference type="Pfam" id="PF14244">
    <property type="entry name" value="Retrotran_gag_3"/>
    <property type="match status" value="1"/>
</dbReference>
<sequence length="181" mass="20160">MAIGDPSDSNVDSINALDGGNPLHMNPNDSTSTSLNPFKLSGPENYRIWASVMKLALQARNKYAFVDGSCVKSTYSTSYVLSARDRCNAVVLTWIMNSVSADVYMGLVYSVDAAIVWKDFESTYDKREFNALTKPPTCVCDANKELETHNKLMKLMQFLMGLDECYLSIKSSFLTRDPLPK</sequence>
<dbReference type="PANTHER" id="PTHR37610:SF78">
    <property type="entry name" value="GAG-POLYPEPTIDE OF LTR COPIA-TYPE-RELATED"/>
    <property type="match status" value="1"/>
</dbReference>
<feature type="non-terminal residue" evidence="3">
    <location>
        <position position="181"/>
    </location>
</feature>